<sequence>MGPVVPFLKVWTLDDVAAAVGLDKATLEEAVYPKHSSGGSHDTLSHTLHRQLSTEEEKVEQSMHKCLVGIFSSDDTLLDGVRE</sequence>
<organism evidence="2 3">
    <name type="scientific">Aphanomyces astaci</name>
    <name type="common">Crayfish plague agent</name>
    <dbReference type="NCBI Taxonomy" id="112090"/>
    <lineage>
        <taxon>Eukaryota</taxon>
        <taxon>Sar</taxon>
        <taxon>Stramenopiles</taxon>
        <taxon>Oomycota</taxon>
        <taxon>Saprolegniomycetes</taxon>
        <taxon>Saprolegniales</taxon>
        <taxon>Verrucalvaceae</taxon>
        <taxon>Aphanomyces</taxon>
    </lineage>
</organism>
<name>A0A6A5AZ55_APHAT</name>
<proteinExistence type="predicted"/>
<evidence type="ECO:0000313" key="3">
    <source>
        <dbReference type="Proteomes" id="UP000469452"/>
    </source>
</evidence>
<accession>A0A6A5AZ55</accession>
<dbReference type="EMBL" id="VJMI01002762">
    <property type="protein sequence ID" value="KAF0774963.1"/>
    <property type="molecule type" value="Genomic_DNA"/>
</dbReference>
<dbReference type="Proteomes" id="UP000469452">
    <property type="component" value="Unassembled WGS sequence"/>
</dbReference>
<feature type="compositionally biased region" description="Polar residues" evidence="1">
    <location>
        <begin position="37"/>
        <end position="46"/>
    </location>
</feature>
<feature type="region of interest" description="Disordered" evidence="1">
    <location>
        <begin position="33"/>
        <end position="56"/>
    </location>
</feature>
<reference evidence="2 3" key="1">
    <citation type="submission" date="2019-06" db="EMBL/GenBank/DDBJ databases">
        <title>Genomics analysis of Aphanomyces spp. identifies a new class of oomycete effector associated with host adaptation.</title>
        <authorList>
            <person name="Gaulin E."/>
        </authorList>
    </citation>
    <scope>NUCLEOTIDE SEQUENCE [LARGE SCALE GENOMIC DNA]</scope>
    <source>
        <strain evidence="2 3">E</strain>
    </source>
</reference>
<gene>
    <name evidence="2" type="ORF">AaE_001337</name>
</gene>
<feature type="non-terminal residue" evidence="2">
    <location>
        <position position="83"/>
    </location>
</feature>
<dbReference type="AlphaFoldDB" id="A0A6A5AZ55"/>
<evidence type="ECO:0000256" key="1">
    <source>
        <dbReference type="SAM" id="MobiDB-lite"/>
    </source>
</evidence>
<protein>
    <submittedName>
        <fullName evidence="2">Uncharacterized protein</fullName>
    </submittedName>
</protein>
<comment type="caution">
    <text evidence="2">The sequence shown here is derived from an EMBL/GenBank/DDBJ whole genome shotgun (WGS) entry which is preliminary data.</text>
</comment>
<evidence type="ECO:0000313" key="2">
    <source>
        <dbReference type="EMBL" id="KAF0774963.1"/>
    </source>
</evidence>